<dbReference type="Pfam" id="PF00561">
    <property type="entry name" value="Abhydrolase_1"/>
    <property type="match status" value="1"/>
</dbReference>
<reference evidence="4" key="2">
    <citation type="submission" date="2023-04" db="EMBL/GenBank/DDBJ databases">
        <authorList>
            <person name="Bu L."/>
            <person name="Lu L."/>
            <person name="Laidemitt M.R."/>
            <person name="Zhang S.M."/>
            <person name="Mutuku M."/>
            <person name="Mkoji G."/>
            <person name="Steinauer M."/>
            <person name="Loker E.S."/>
        </authorList>
    </citation>
    <scope>NUCLEOTIDE SEQUENCE</scope>
    <source>
        <strain evidence="4">KasaAsao</strain>
        <tissue evidence="4">Whole Snail</tissue>
    </source>
</reference>
<dbReference type="EMBL" id="JASAOG010000074">
    <property type="protein sequence ID" value="KAK0054910.1"/>
    <property type="molecule type" value="Genomic_DNA"/>
</dbReference>
<evidence type="ECO:0000259" key="3">
    <source>
        <dbReference type="Pfam" id="PF00561"/>
    </source>
</evidence>
<gene>
    <name evidence="4" type="ORF">Bpfe_015756</name>
</gene>
<name>A0AAD8BHY1_BIOPF</name>
<evidence type="ECO:0000313" key="4">
    <source>
        <dbReference type="EMBL" id="KAK0054910.1"/>
    </source>
</evidence>
<dbReference type="Proteomes" id="UP001233172">
    <property type="component" value="Unassembled WGS sequence"/>
</dbReference>
<dbReference type="InterPro" id="IPR000073">
    <property type="entry name" value="AB_hydrolase_1"/>
</dbReference>
<protein>
    <submittedName>
        <fullName evidence="4">Epoxide hydrolase 4</fullName>
    </submittedName>
</protein>
<dbReference type="PRINTS" id="PR00111">
    <property type="entry name" value="ABHYDROLASE"/>
</dbReference>
<sequence>MTQLMATIKLWITAMFLGFLVILSILKRCFTKGFQVLKYKKRERPPCLDDLRYGTHRFLHLKENVKIHYVISGPEDKPLMLLVHGFPEFWYSWRHQILEFQKDYRVVAIDQRGYSESSKPEGIEHYTMTKLMSDLSQVIQGLGYTKCTLVAHDWGGVVAWAFARKYPELVEKFINMNSPPISLFKSVIQSSNEQYKKSWYVFFFQLPWLPEFTMKSNDLKIFDSMVEKKKDREEEEEKEKAATVTVIESEDIAAYKYTFLQPGAFTPAINYYRALLQLNSAVDHDLEYTMPTLLIWGEEDSALDMILPKTIQELAPKITVKIIKGANHFVQNYAPEEVNKIMRDWLKEG</sequence>
<organism evidence="4 5">
    <name type="scientific">Biomphalaria pfeifferi</name>
    <name type="common">Bloodfluke planorb</name>
    <name type="synonym">Freshwater snail</name>
    <dbReference type="NCBI Taxonomy" id="112525"/>
    <lineage>
        <taxon>Eukaryota</taxon>
        <taxon>Metazoa</taxon>
        <taxon>Spiralia</taxon>
        <taxon>Lophotrochozoa</taxon>
        <taxon>Mollusca</taxon>
        <taxon>Gastropoda</taxon>
        <taxon>Heterobranchia</taxon>
        <taxon>Euthyneura</taxon>
        <taxon>Panpulmonata</taxon>
        <taxon>Hygrophila</taxon>
        <taxon>Lymnaeoidea</taxon>
        <taxon>Planorbidae</taxon>
        <taxon>Biomphalaria</taxon>
    </lineage>
</organism>
<dbReference type="PANTHER" id="PTHR43329">
    <property type="entry name" value="EPOXIDE HYDROLASE"/>
    <property type="match status" value="1"/>
</dbReference>
<accession>A0AAD8BHY1</accession>
<dbReference type="Gene3D" id="3.40.50.1820">
    <property type="entry name" value="alpha/beta hydrolase"/>
    <property type="match status" value="1"/>
</dbReference>
<dbReference type="SUPFAM" id="SSF53474">
    <property type="entry name" value="alpha/beta-Hydrolases"/>
    <property type="match status" value="1"/>
</dbReference>
<evidence type="ECO:0000313" key="5">
    <source>
        <dbReference type="Proteomes" id="UP001233172"/>
    </source>
</evidence>
<dbReference type="GO" id="GO:0004301">
    <property type="term" value="F:epoxide hydrolase activity"/>
    <property type="evidence" value="ECO:0007669"/>
    <property type="project" value="UniProtKB-ARBA"/>
</dbReference>
<evidence type="ECO:0000256" key="2">
    <source>
        <dbReference type="ARBA" id="ARBA00038334"/>
    </source>
</evidence>
<dbReference type="InterPro" id="IPR029058">
    <property type="entry name" value="AB_hydrolase_fold"/>
</dbReference>
<reference evidence="4" key="1">
    <citation type="journal article" date="2023" name="PLoS Negl. Trop. Dis.">
        <title>A genome sequence for Biomphalaria pfeifferi, the major vector snail for the human-infecting parasite Schistosoma mansoni.</title>
        <authorList>
            <person name="Bu L."/>
            <person name="Lu L."/>
            <person name="Laidemitt M.R."/>
            <person name="Zhang S.M."/>
            <person name="Mutuku M."/>
            <person name="Mkoji G."/>
            <person name="Steinauer M."/>
            <person name="Loker E.S."/>
        </authorList>
    </citation>
    <scope>NUCLEOTIDE SEQUENCE</scope>
    <source>
        <strain evidence="4">KasaAsao</strain>
    </source>
</reference>
<keyword evidence="5" id="KW-1185">Reference proteome</keyword>
<comment type="caution">
    <text evidence="4">The sequence shown here is derived from an EMBL/GenBank/DDBJ whole genome shotgun (WGS) entry which is preliminary data.</text>
</comment>
<dbReference type="PRINTS" id="PR00412">
    <property type="entry name" value="EPOXHYDRLASE"/>
</dbReference>
<feature type="domain" description="AB hydrolase-1" evidence="3">
    <location>
        <begin position="78"/>
        <end position="331"/>
    </location>
</feature>
<comment type="similarity">
    <text evidence="2">Belongs to the AB hydrolase superfamily. Epoxide hydrolase family.</text>
</comment>
<evidence type="ECO:0000256" key="1">
    <source>
        <dbReference type="ARBA" id="ARBA00022801"/>
    </source>
</evidence>
<dbReference type="InterPro" id="IPR000639">
    <property type="entry name" value="Epox_hydrolase-like"/>
</dbReference>
<keyword evidence="1 4" id="KW-0378">Hydrolase</keyword>
<dbReference type="AlphaFoldDB" id="A0AAD8BHY1"/>
<proteinExistence type="inferred from homology"/>